<reference evidence="3 4" key="1">
    <citation type="journal article" date="2021" name="Commun. Biol.">
        <title>The genome of Shorea leprosula (Dipterocarpaceae) highlights the ecological relevance of drought in aseasonal tropical rainforests.</title>
        <authorList>
            <person name="Ng K.K.S."/>
            <person name="Kobayashi M.J."/>
            <person name="Fawcett J.A."/>
            <person name="Hatakeyama M."/>
            <person name="Paape T."/>
            <person name="Ng C.H."/>
            <person name="Ang C.C."/>
            <person name="Tnah L.H."/>
            <person name="Lee C.T."/>
            <person name="Nishiyama T."/>
            <person name="Sese J."/>
            <person name="O'Brien M.J."/>
            <person name="Copetti D."/>
            <person name="Mohd Noor M.I."/>
            <person name="Ong R.C."/>
            <person name="Putra M."/>
            <person name="Sireger I.Z."/>
            <person name="Indrioko S."/>
            <person name="Kosugi Y."/>
            <person name="Izuno A."/>
            <person name="Isagi Y."/>
            <person name="Lee S.L."/>
            <person name="Shimizu K.K."/>
        </authorList>
    </citation>
    <scope>NUCLEOTIDE SEQUENCE [LARGE SCALE GENOMIC DNA]</scope>
    <source>
        <strain evidence="3">214</strain>
    </source>
</reference>
<evidence type="ECO:0000313" key="4">
    <source>
        <dbReference type="Proteomes" id="UP001054252"/>
    </source>
</evidence>
<dbReference type="Proteomes" id="UP001054252">
    <property type="component" value="Unassembled WGS sequence"/>
</dbReference>
<accession>A0AAV5J206</accession>
<dbReference type="PANTHER" id="PTHR47926:SF490">
    <property type="entry name" value="REPEAT-LIKE SUPERFAMILY PROTEIN, PUTATIVE-RELATED"/>
    <property type="match status" value="1"/>
</dbReference>
<dbReference type="AlphaFoldDB" id="A0AAV5J206"/>
<dbReference type="FunFam" id="1.25.40.10:FF:001204">
    <property type="entry name" value="Pentatricopeptide (PPR) repeat protein-like"/>
    <property type="match status" value="1"/>
</dbReference>
<keyword evidence="1" id="KW-0677">Repeat</keyword>
<dbReference type="InterPro" id="IPR002885">
    <property type="entry name" value="PPR_rpt"/>
</dbReference>
<feature type="repeat" description="PPR" evidence="2">
    <location>
        <begin position="166"/>
        <end position="200"/>
    </location>
</feature>
<feature type="repeat" description="PPR" evidence="2">
    <location>
        <begin position="135"/>
        <end position="165"/>
    </location>
</feature>
<dbReference type="FunFam" id="1.25.40.10:FF:000427">
    <property type="entry name" value="Pentatricopeptide repeat-containing protein chloroplastic"/>
    <property type="match status" value="1"/>
</dbReference>
<dbReference type="GO" id="GO:0003723">
    <property type="term" value="F:RNA binding"/>
    <property type="evidence" value="ECO:0007669"/>
    <property type="project" value="InterPro"/>
</dbReference>
<feature type="repeat" description="PPR" evidence="2">
    <location>
        <begin position="405"/>
        <end position="439"/>
    </location>
</feature>
<feature type="repeat" description="PPR" evidence="2">
    <location>
        <begin position="236"/>
        <end position="266"/>
    </location>
</feature>
<dbReference type="Pfam" id="PF01535">
    <property type="entry name" value="PPR"/>
    <property type="match status" value="1"/>
</dbReference>
<evidence type="ECO:0008006" key="5">
    <source>
        <dbReference type="Google" id="ProtNLM"/>
    </source>
</evidence>
<evidence type="ECO:0000256" key="1">
    <source>
        <dbReference type="ARBA" id="ARBA00022737"/>
    </source>
</evidence>
<dbReference type="Pfam" id="PF20431">
    <property type="entry name" value="E_motif"/>
    <property type="match status" value="1"/>
</dbReference>
<dbReference type="GO" id="GO:0009451">
    <property type="term" value="P:RNA modification"/>
    <property type="evidence" value="ECO:0007669"/>
    <property type="project" value="InterPro"/>
</dbReference>
<dbReference type="NCBIfam" id="TIGR00756">
    <property type="entry name" value="PPR"/>
    <property type="match status" value="5"/>
</dbReference>
<dbReference type="PANTHER" id="PTHR47926">
    <property type="entry name" value="PENTATRICOPEPTIDE REPEAT-CONTAINING PROTEIN"/>
    <property type="match status" value="1"/>
</dbReference>
<sequence>MISNRILYFLHSCVSASQIHQIQAQLILQSLHTNPTIANSFIKSCLALGLSKNAHFVLTYHPEPHVFFCNSVIRALCHSKIPDIPFSIYRHMHKNSILPNNYTFPFLFKSLADFHELNLGQMVHGHVIKLGHGDDIYVQNSLLSVYASCGRMGLCRQVFDEMRERDVVSWTVLITGYRSARKYDDALITFEQMQYAGVEPNRVTMVNALAACASFGAIEMGVWIHDFLRRKGWELDVILGTTLVDMYGKCGRIEEGLSVFRSMKEKNVYTWNAVINGLALAESGKEAVWWFNRMVQEGFKPDDVTLVELLCACSHSGLVDTGRKIFTSLLEGRYGFLPAAKHYACMIDLLGRAGCLDDAFSLIRKMPFEPTKSMWGSLLTCCRTYGNLELSEYAAKKLVELEPENSAYYVVLSNLYAEMGRWDDVVKMRDLMKDRGLKKDLGSSSLEHEPRELFGNY</sequence>
<protein>
    <recommendedName>
        <fullName evidence="5">Pentatricopeptide repeat-containing protein</fullName>
    </recommendedName>
</protein>
<dbReference type="PROSITE" id="PS51375">
    <property type="entry name" value="PPR"/>
    <property type="match status" value="5"/>
</dbReference>
<dbReference type="InterPro" id="IPR046960">
    <property type="entry name" value="PPR_At4g14850-like_plant"/>
</dbReference>
<dbReference type="SUPFAM" id="SSF48452">
    <property type="entry name" value="TPR-like"/>
    <property type="match status" value="1"/>
</dbReference>
<gene>
    <name evidence="3" type="ORF">SLEP1_g17012</name>
</gene>
<proteinExistence type="predicted"/>
<dbReference type="Pfam" id="PF13041">
    <property type="entry name" value="PPR_2"/>
    <property type="match status" value="3"/>
</dbReference>
<feature type="repeat" description="PPR" evidence="2">
    <location>
        <begin position="267"/>
        <end position="301"/>
    </location>
</feature>
<dbReference type="Gene3D" id="1.25.40.10">
    <property type="entry name" value="Tetratricopeptide repeat domain"/>
    <property type="match status" value="4"/>
</dbReference>
<dbReference type="InterPro" id="IPR046848">
    <property type="entry name" value="E_motif"/>
</dbReference>
<evidence type="ECO:0000313" key="3">
    <source>
        <dbReference type="EMBL" id="GKV04925.1"/>
    </source>
</evidence>
<name>A0AAV5J206_9ROSI</name>
<dbReference type="InterPro" id="IPR011990">
    <property type="entry name" value="TPR-like_helical_dom_sf"/>
</dbReference>
<keyword evidence="4" id="KW-1185">Reference proteome</keyword>
<dbReference type="EMBL" id="BPVZ01000022">
    <property type="protein sequence ID" value="GKV04925.1"/>
    <property type="molecule type" value="Genomic_DNA"/>
</dbReference>
<evidence type="ECO:0000256" key="2">
    <source>
        <dbReference type="PROSITE-ProRule" id="PRU00708"/>
    </source>
</evidence>
<organism evidence="3 4">
    <name type="scientific">Rubroshorea leprosula</name>
    <dbReference type="NCBI Taxonomy" id="152421"/>
    <lineage>
        <taxon>Eukaryota</taxon>
        <taxon>Viridiplantae</taxon>
        <taxon>Streptophyta</taxon>
        <taxon>Embryophyta</taxon>
        <taxon>Tracheophyta</taxon>
        <taxon>Spermatophyta</taxon>
        <taxon>Magnoliopsida</taxon>
        <taxon>eudicotyledons</taxon>
        <taxon>Gunneridae</taxon>
        <taxon>Pentapetalae</taxon>
        <taxon>rosids</taxon>
        <taxon>malvids</taxon>
        <taxon>Malvales</taxon>
        <taxon>Dipterocarpaceae</taxon>
        <taxon>Rubroshorea</taxon>
    </lineage>
</organism>
<comment type="caution">
    <text evidence="3">The sequence shown here is derived from an EMBL/GenBank/DDBJ whole genome shotgun (WGS) entry which is preliminary data.</text>
</comment>